<feature type="chain" id="PRO_5042053474" evidence="4">
    <location>
        <begin position="21"/>
        <end position="464"/>
    </location>
</feature>
<evidence type="ECO:0000256" key="4">
    <source>
        <dbReference type="SAM" id="SignalP"/>
    </source>
</evidence>
<dbReference type="InterPro" id="IPR050346">
    <property type="entry name" value="FMO-like"/>
</dbReference>
<keyword evidence="2" id="KW-0274">FAD</keyword>
<dbReference type="InterPro" id="IPR036188">
    <property type="entry name" value="FAD/NAD-bd_sf"/>
</dbReference>
<sequence>MVNFKIYATILATNILPAVAQQAILNSSQDNNSQWTTFPHSITRVAVIGAGPNRLQAAAHLLAANLTVRLYERAQSPGGNWFYAEDTPVREAYPSTTPNPPDAIPDEYPTTRYYEEGEDGLSLKKRWKEHWQPRPVWYNLHTNGSGIDATITQVPGVGYPPDTPWSVSVHDVQRHVRAYASLHGLNANDKPFAPPYGQVSSYSTRVEGMKKCNETATWTLTLRQLQWLPESKRLKAEYWTETFDAVVVATGHYTTAHIPDIKGIGNWSAAMEDGHHSVYHSNYRHPERYSGKASLFRLFYSARRPNKYRDAHGLDILFGFPGKAEIVPEIASFGPLSENAIGIKNGEVMLVNGTVLSGIDEVQVFICALSELRLLAEKDLPLHWTGHYLHDPTLAYTSVRPWTDGRYQNYPVAKVWTAVARLPSSEQMWRDYRSKKYLPAVSNSSGLSRLYVAWLTSESLKLGG</sequence>
<dbReference type="Proteomes" id="UP001218188">
    <property type="component" value="Unassembled WGS sequence"/>
</dbReference>
<evidence type="ECO:0000256" key="1">
    <source>
        <dbReference type="ARBA" id="ARBA00022630"/>
    </source>
</evidence>
<dbReference type="Pfam" id="PF13450">
    <property type="entry name" value="NAD_binding_8"/>
    <property type="match status" value="1"/>
</dbReference>
<protein>
    <submittedName>
        <fullName evidence="5">FAD/NAD-P-binding domain-containing protein</fullName>
    </submittedName>
</protein>
<dbReference type="SUPFAM" id="SSF51905">
    <property type="entry name" value="FAD/NAD(P)-binding domain"/>
    <property type="match status" value="1"/>
</dbReference>
<evidence type="ECO:0000313" key="6">
    <source>
        <dbReference type="Proteomes" id="UP001218188"/>
    </source>
</evidence>
<dbReference type="Gene3D" id="3.50.50.60">
    <property type="entry name" value="FAD/NAD(P)-binding domain"/>
    <property type="match status" value="2"/>
</dbReference>
<keyword evidence="4" id="KW-0732">Signal</keyword>
<comment type="caution">
    <text evidence="5">The sequence shown here is derived from an EMBL/GenBank/DDBJ whole genome shotgun (WGS) entry which is preliminary data.</text>
</comment>
<dbReference type="EMBL" id="JARJCM010000013">
    <property type="protein sequence ID" value="KAJ7042249.1"/>
    <property type="molecule type" value="Genomic_DNA"/>
</dbReference>
<accession>A0AAD6XEF4</accession>
<dbReference type="PANTHER" id="PTHR23023">
    <property type="entry name" value="DIMETHYLANILINE MONOOXYGENASE"/>
    <property type="match status" value="1"/>
</dbReference>
<name>A0AAD6XEF4_9AGAR</name>
<evidence type="ECO:0000313" key="5">
    <source>
        <dbReference type="EMBL" id="KAJ7042249.1"/>
    </source>
</evidence>
<proteinExistence type="predicted"/>
<dbReference type="GO" id="GO:0016491">
    <property type="term" value="F:oxidoreductase activity"/>
    <property type="evidence" value="ECO:0007669"/>
    <property type="project" value="UniProtKB-KW"/>
</dbReference>
<feature type="signal peptide" evidence="4">
    <location>
        <begin position="1"/>
        <end position="20"/>
    </location>
</feature>
<keyword evidence="3" id="KW-0560">Oxidoreductase</keyword>
<evidence type="ECO:0000256" key="3">
    <source>
        <dbReference type="ARBA" id="ARBA00023002"/>
    </source>
</evidence>
<evidence type="ECO:0000256" key="2">
    <source>
        <dbReference type="ARBA" id="ARBA00022827"/>
    </source>
</evidence>
<keyword evidence="6" id="KW-1185">Reference proteome</keyword>
<gene>
    <name evidence="5" type="ORF">C8F04DRAFT_946058</name>
</gene>
<reference evidence="5" key="1">
    <citation type="submission" date="2023-03" db="EMBL/GenBank/DDBJ databases">
        <title>Massive genome expansion in bonnet fungi (Mycena s.s.) driven by repeated elements and novel gene families across ecological guilds.</title>
        <authorList>
            <consortium name="Lawrence Berkeley National Laboratory"/>
            <person name="Harder C.B."/>
            <person name="Miyauchi S."/>
            <person name="Viragh M."/>
            <person name="Kuo A."/>
            <person name="Thoen E."/>
            <person name="Andreopoulos B."/>
            <person name="Lu D."/>
            <person name="Skrede I."/>
            <person name="Drula E."/>
            <person name="Henrissat B."/>
            <person name="Morin E."/>
            <person name="Kohler A."/>
            <person name="Barry K."/>
            <person name="LaButti K."/>
            <person name="Morin E."/>
            <person name="Salamov A."/>
            <person name="Lipzen A."/>
            <person name="Mereny Z."/>
            <person name="Hegedus B."/>
            <person name="Baldrian P."/>
            <person name="Stursova M."/>
            <person name="Weitz H."/>
            <person name="Taylor A."/>
            <person name="Grigoriev I.V."/>
            <person name="Nagy L.G."/>
            <person name="Martin F."/>
            <person name="Kauserud H."/>
        </authorList>
    </citation>
    <scope>NUCLEOTIDE SEQUENCE</scope>
    <source>
        <strain evidence="5">CBHHK200</strain>
    </source>
</reference>
<organism evidence="5 6">
    <name type="scientific">Mycena alexandri</name>
    <dbReference type="NCBI Taxonomy" id="1745969"/>
    <lineage>
        <taxon>Eukaryota</taxon>
        <taxon>Fungi</taxon>
        <taxon>Dikarya</taxon>
        <taxon>Basidiomycota</taxon>
        <taxon>Agaricomycotina</taxon>
        <taxon>Agaricomycetes</taxon>
        <taxon>Agaricomycetidae</taxon>
        <taxon>Agaricales</taxon>
        <taxon>Marasmiineae</taxon>
        <taxon>Mycenaceae</taxon>
        <taxon>Mycena</taxon>
    </lineage>
</organism>
<keyword evidence="1" id="KW-0285">Flavoprotein</keyword>
<dbReference type="PRINTS" id="PR00419">
    <property type="entry name" value="ADXRDTASE"/>
</dbReference>
<dbReference type="AlphaFoldDB" id="A0AAD6XEF4"/>